<proteinExistence type="predicted"/>
<dbReference type="InterPro" id="IPR009078">
    <property type="entry name" value="Ferritin-like_SF"/>
</dbReference>
<reference evidence="2" key="1">
    <citation type="submission" date="2020-01" db="EMBL/GenBank/DDBJ databases">
        <title>'Steroidobacter agaridevorans' sp. nov., agar-degrading bacteria isolated from rhizosphere soils.</title>
        <authorList>
            <person name="Ikenaga M."/>
            <person name="Kataoka M."/>
            <person name="Murouchi A."/>
            <person name="Katsuragi S."/>
            <person name="Sakai M."/>
        </authorList>
    </citation>
    <scope>NUCLEOTIDE SEQUENCE [LARGE SCALE GENOMIC DNA]</scope>
    <source>
        <strain evidence="2">YU21-B</strain>
    </source>
</reference>
<dbReference type="FunFam" id="1.20.1260.10:FF:000012">
    <property type="entry name" value="1,2-phenylacetyl-CoA epoxidase, subunit C"/>
    <property type="match status" value="1"/>
</dbReference>
<dbReference type="NCBIfam" id="TIGR02158">
    <property type="entry name" value="PA_CoA_Oxy3"/>
    <property type="match status" value="1"/>
</dbReference>
<evidence type="ECO:0000313" key="1">
    <source>
        <dbReference type="EMBL" id="GFE84285.1"/>
    </source>
</evidence>
<dbReference type="PIRSF" id="PIRSF037834">
    <property type="entry name" value="PA_CoA_Oase3"/>
    <property type="match status" value="1"/>
</dbReference>
<organism evidence="1 2">
    <name type="scientific">Steroidobacter agaridevorans</name>
    <dbReference type="NCBI Taxonomy" id="2695856"/>
    <lineage>
        <taxon>Bacteria</taxon>
        <taxon>Pseudomonadati</taxon>
        <taxon>Pseudomonadota</taxon>
        <taxon>Gammaproteobacteria</taxon>
        <taxon>Steroidobacterales</taxon>
        <taxon>Steroidobacteraceae</taxon>
        <taxon>Steroidobacter</taxon>
    </lineage>
</organism>
<protein>
    <submittedName>
        <fullName evidence="1">Phenylacetic acid degradation protein</fullName>
    </submittedName>
</protein>
<dbReference type="GO" id="GO:0005829">
    <property type="term" value="C:cytosol"/>
    <property type="evidence" value="ECO:0007669"/>
    <property type="project" value="TreeGrafter"/>
</dbReference>
<gene>
    <name evidence="1" type="primary">paaI_2</name>
    <name evidence="1" type="ORF">GCM10011487_62850</name>
</gene>
<name>A0A829YLU5_9GAMM</name>
<dbReference type="GO" id="GO:0010124">
    <property type="term" value="P:phenylacetate catabolic process"/>
    <property type="evidence" value="ECO:0007669"/>
    <property type="project" value="InterPro"/>
</dbReference>
<dbReference type="Proteomes" id="UP000445000">
    <property type="component" value="Unassembled WGS sequence"/>
</dbReference>
<dbReference type="SUPFAM" id="SSF47240">
    <property type="entry name" value="Ferritin-like"/>
    <property type="match status" value="1"/>
</dbReference>
<dbReference type="InterPro" id="IPR007814">
    <property type="entry name" value="PaaA_PaaC"/>
</dbReference>
<dbReference type="AlphaFoldDB" id="A0A829YLU5"/>
<dbReference type="Gene3D" id="1.20.1260.10">
    <property type="match status" value="1"/>
</dbReference>
<accession>A0A829YLU5</accession>
<dbReference type="Pfam" id="PF05138">
    <property type="entry name" value="PaaA_PaaC"/>
    <property type="match status" value="1"/>
</dbReference>
<dbReference type="RefSeq" id="WP_161815879.1">
    <property type="nucleotide sequence ID" value="NZ_BLJN01000008.1"/>
</dbReference>
<dbReference type="InterPro" id="IPR012347">
    <property type="entry name" value="Ferritin-like"/>
</dbReference>
<dbReference type="PANTHER" id="PTHR30458:SF0">
    <property type="entry name" value="1,2-PHENYLACETYL-COA EPOXIDASE, SUBUNIT C"/>
    <property type="match status" value="1"/>
</dbReference>
<sequence>MSASAATVLSASTDLRFRYAVHLGDTSLILAQRLGEWVGHAPALEEDLALANIALDLLGQARYLLSYAGEIEGKGRTEDDLAFLRDPSDFTNLALVEQPNVDFGHTIVRQFLIDAWQLELFECLQGSSEPRFAELAAKALKETRYHYRFSSGWMVRLGDGTEESHKRVQEGLDSLWKFTSEFFAPGAVDEEAAAAGLGPDPASLRAAWAANVEQVLTEATLKKPADVSYRWFGKRNQHSEHLSHLLAEMQFMQRTYPGVQW</sequence>
<dbReference type="InterPro" id="IPR011882">
    <property type="entry name" value="PaaC"/>
</dbReference>
<keyword evidence="2" id="KW-1185">Reference proteome</keyword>
<dbReference type="PANTHER" id="PTHR30458">
    <property type="entry name" value="PHENYLACETIC ACID DEGRADATION PROTEIN PAA"/>
    <property type="match status" value="1"/>
</dbReference>
<dbReference type="InterPro" id="IPR052703">
    <property type="entry name" value="Aromatic_CoA_ox/epox"/>
</dbReference>
<dbReference type="EMBL" id="BLJN01000008">
    <property type="protein sequence ID" value="GFE84285.1"/>
    <property type="molecule type" value="Genomic_DNA"/>
</dbReference>
<comment type="caution">
    <text evidence="1">The sequence shown here is derived from an EMBL/GenBank/DDBJ whole genome shotgun (WGS) entry which is preliminary data.</text>
</comment>
<evidence type="ECO:0000313" key="2">
    <source>
        <dbReference type="Proteomes" id="UP000445000"/>
    </source>
</evidence>